<keyword evidence="8" id="KW-0807">Transducer</keyword>
<evidence type="ECO:0000256" key="1">
    <source>
        <dbReference type="ARBA" id="ARBA00004651"/>
    </source>
</evidence>
<evidence type="ECO:0000256" key="8">
    <source>
        <dbReference type="ARBA" id="ARBA00023224"/>
    </source>
</evidence>
<keyword evidence="4 10" id="KW-1133">Transmembrane helix</keyword>
<dbReference type="PRINTS" id="PR00237">
    <property type="entry name" value="GPCRRHODOPSN"/>
</dbReference>
<reference evidence="13" key="1">
    <citation type="submission" date="2011-08" db="EMBL/GenBank/DDBJ databases">
        <title>The draft genome of Latimeria chalumnae.</title>
        <authorList>
            <person name="Di Palma F."/>
            <person name="Alfoldi J."/>
            <person name="Johnson J."/>
            <person name="Berlin A."/>
            <person name="Gnerre S."/>
            <person name="Jaffe D."/>
            <person name="MacCallum I."/>
            <person name="Young S."/>
            <person name="Walker B.J."/>
            <person name="Lander E."/>
            <person name="Lindblad-Toh K."/>
        </authorList>
    </citation>
    <scope>NUCLEOTIDE SEQUENCE [LARGE SCALE GENOMIC DNA]</scope>
    <source>
        <strain evidence="13">Wild caught</strain>
    </source>
</reference>
<dbReference type="Proteomes" id="UP000008672">
    <property type="component" value="Unassembled WGS sequence"/>
</dbReference>
<keyword evidence="6 10" id="KW-0472">Membrane</keyword>
<dbReference type="AlphaFoldDB" id="H3A5U5"/>
<reference evidence="12" key="3">
    <citation type="submission" date="2025-09" db="UniProtKB">
        <authorList>
            <consortium name="Ensembl"/>
        </authorList>
    </citation>
    <scope>IDENTIFICATION</scope>
</reference>
<dbReference type="Gene3D" id="1.20.1070.10">
    <property type="entry name" value="Rhodopsin 7-helix transmembrane proteins"/>
    <property type="match status" value="1"/>
</dbReference>
<sequence length="327" mass="37428">MANTSEFHCWFKDYPFFLQLSFFSIDSDTGCPVMMTPMILIVAILLLVGISVNGLVVFILGFRIQRNSYATYLLYLSISDTLFMVFCGVLLTLQNFVKLMSIWIVLISRYGMFFTYYVSPFLLTLISFQCCLSISVPLWVKLHQLPWFTWVSCVVIWLVAGVLLSLFIMIIHFGGFPYSTLIVSSLSIIGFFLPLLVIVICNLVILVKLRSRARSHFGNLYRVLSVTMLAFFLCGFPFSTLELIRFFHPQKNLHFKALNLSSSVSVFFLILNPCLEPFIYICTGRKLREMSKESLHANLQRIFGEEQTSDGRPQENPPENNLITTSV</sequence>
<keyword evidence="5" id="KW-0297">G-protein coupled receptor</keyword>
<protein>
    <recommendedName>
        <fullName evidence="11">G-protein coupled receptors family 1 profile domain-containing protein</fullName>
    </recommendedName>
</protein>
<feature type="transmembrane region" description="Helical" evidence="10">
    <location>
        <begin position="113"/>
        <end position="140"/>
    </location>
</feature>
<feature type="compositionally biased region" description="Polar residues" evidence="9">
    <location>
        <begin position="317"/>
        <end position="327"/>
    </location>
</feature>
<evidence type="ECO:0000256" key="5">
    <source>
        <dbReference type="ARBA" id="ARBA00023040"/>
    </source>
</evidence>
<accession>H3A5U5</accession>
<evidence type="ECO:0000313" key="12">
    <source>
        <dbReference type="Ensembl" id="ENSLACP00000005016.1"/>
    </source>
</evidence>
<dbReference type="GO" id="GO:0004930">
    <property type="term" value="F:G protein-coupled receptor activity"/>
    <property type="evidence" value="ECO:0007669"/>
    <property type="project" value="UniProtKB-KW"/>
</dbReference>
<evidence type="ECO:0000256" key="2">
    <source>
        <dbReference type="ARBA" id="ARBA00022475"/>
    </source>
</evidence>
<dbReference type="HOGENOM" id="CLU_009579_8_0_1"/>
<dbReference type="PROSITE" id="PS50262">
    <property type="entry name" value="G_PROTEIN_RECEP_F1_2"/>
    <property type="match status" value="1"/>
</dbReference>
<evidence type="ECO:0000256" key="3">
    <source>
        <dbReference type="ARBA" id="ARBA00022692"/>
    </source>
</evidence>
<name>H3A5U5_LATCH</name>
<dbReference type="FunCoup" id="H3A5U5">
    <property type="interactions" value="647"/>
</dbReference>
<feature type="transmembrane region" description="Helical" evidence="10">
    <location>
        <begin position="38"/>
        <end position="60"/>
    </location>
</feature>
<feature type="transmembrane region" description="Helical" evidence="10">
    <location>
        <begin position="258"/>
        <end position="282"/>
    </location>
</feature>
<dbReference type="InterPro" id="IPR026234">
    <property type="entry name" value="MRGPCRFAMILY"/>
</dbReference>
<dbReference type="OMA" id="SHERRYM"/>
<feature type="domain" description="G-protein coupled receptors family 1 profile" evidence="11">
    <location>
        <begin position="52"/>
        <end position="280"/>
    </location>
</feature>
<evidence type="ECO:0000256" key="7">
    <source>
        <dbReference type="ARBA" id="ARBA00023170"/>
    </source>
</evidence>
<evidence type="ECO:0000256" key="6">
    <source>
        <dbReference type="ARBA" id="ARBA00023136"/>
    </source>
</evidence>
<feature type="transmembrane region" description="Helical" evidence="10">
    <location>
        <begin position="181"/>
        <end position="207"/>
    </location>
</feature>
<dbReference type="Bgee" id="ENSLACG00000004458">
    <property type="expression patterns" value="Expressed in chordate pharynx and 1 other cell type or tissue"/>
</dbReference>
<feature type="region of interest" description="Disordered" evidence="9">
    <location>
        <begin position="306"/>
        <end position="327"/>
    </location>
</feature>
<keyword evidence="13" id="KW-1185">Reference proteome</keyword>
<dbReference type="PANTHER" id="PTHR11334:SF29">
    <property type="entry name" value="MAS-RELATED G-PROTEIN COUPLED RECEPTOR MEMBER X2"/>
    <property type="match status" value="1"/>
</dbReference>
<dbReference type="InParanoid" id="H3A5U5"/>
<evidence type="ECO:0000256" key="4">
    <source>
        <dbReference type="ARBA" id="ARBA00022989"/>
    </source>
</evidence>
<dbReference type="InterPro" id="IPR000276">
    <property type="entry name" value="GPCR_Rhodpsn"/>
</dbReference>
<feature type="transmembrane region" description="Helical" evidence="10">
    <location>
        <begin position="72"/>
        <end position="93"/>
    </location>
</feature>
<feature type="transmembrane region" description="Helical" evidence="10">
    <location>
        <begin position="147"/>
        <end position="175"/>
    </location>
</feature>
<dbReference type="PRINTS" id="PR02108">
    <property type="entry name" value="MRGPCRFAMILY"/>
</dbReference>
<dbReference type="EMBL" id="AFYH01252626">
    <property type="status" value="NOT_ANNOTATED_CDS"/>
    <property type="molecule type" value="Genomic_DNA"/>
</dbReference>
<dbReference type="Ensembl" id="ENSLACT00000005060.1">
    <property type="protein sequence ID" value="ENSLACP00000005016.1"/>
    <property type="gene ID" value="ENSLACG00000004458.1"/>
</dbReference>
<organism evidence="12 13">
    <name type="scientific">Latimeria chalumnae</name>
    <name type="common">Coelacanth</name>
    <dbReference type="NCBI Taxonomy" id="7897"/>
    <lineage>
        <taxon>Eukaryota</taxon>
        <taxon>Metazoa</taxon>
        <taxon>Chordata</taxon>
        <taxon>Craniata</taxon>
        <taxon>Vertebrata</taxon>
        <taxon>Euteleostomi</taxon>
        <taxon>Coelacanthiformes</taxon>
        <taxon>Coelacanthidae</taxon>
        <taxon>Latimeria</taxon>
    </lineage>
</organism>
<feature type="transmembrane region" description="Helical" evidence="10">
    <location>
        <begin position="219"/>
        <end position="238"/>
    </location>
</feature>
<dbReference type="eggNOG" id="ENOG502RTUE">
    <property type="taxonomic scope" value="Eukaryota"/>
</dbReference>
<evidence type="ECO:0000313" key="13">
    <source>
        <dbReference type="Proteomes" id="UP000008672"/>
    </source>
</evidence>
<dbReference type="Pfam" id="PF00001">
    <property type="entry name" value="7tm_1"/>
    <property type="match status" value="1"/>
</dbReference>
<dbReference type="GO" id="GO:0005886">
    <property type="term" value="C:plasma membrane"/>
    <property type="evidence" value="ECO:0007669"/>
    <property type="project" value="UniProtKB-SubCell"/>
</dbReference>
<proteinExistence type="predicted"/>
<dbReference type="PANTHER" id="PTHR11334">
    <property type="entry name" value="MAS-RELATED G-PROTEIN COUPLED RECEPTOR"/>
    <property type="match status" value="1"/>
</dbReference>
<dbReference type="SUPFAM" id="SSF81321">
    <property type="entry name" value="Family A G protein-coupled receptor-like"/>
    <property type="match status" value="1"/>
</dbReference>
<keyword evidence="7" id="KW-0675">Receptor</keyword>
<gene>
    <name evidence="12" type="primary">LOC102350947</name>
</gene>
<comment type="subcellular location">
    <subcellularLocation>
        <location evidence="1">Cell membrane</location>
        <topology evidence="1">Multi-pass membrane protein</topology>
    </subcellularLocation>
</comment>
<evidence type="ECO:0000256" key="10">
    <source>
        <dbReference type="SAM" id="Phobius"/>
    </source>
</evidence>
<evidence type="ECO:0000256" key="9">
    <source>
        <dbReference type="SAM" id="MobiDB-lite"/>
    </source>
</evidence>
<reference evidence="12" key="2">
    <citation type="submission" date="2025-08" db="UniProtKB">
        <authorList>
            <consortium name="Ensembl"/>
        </authorList>
    </citation>
    <scope>IDENTIFICATION</scope>
</reference>
<dbReference type="InterPro" id="IPR017452">
    <property type="entry name" value="GPCR_Rhodpsn_7TM"/>
</dbReference>
<dbReference type="GeneTree" id="ENSGT01030000234639"/>
<keyword evidence="2" id="KW-1003">Cell membrane</keyword>
<evidence type="ECO:0000259" key="11">
    <source>
        <dbReference type="PROSITE" id="PS50262"/>
    </source>
</evidence>
<keyword evidence="3 10" id="KW-0812">Transmembrane</keyword>